<keyword evidence="2" id="KW-1185">Reference proteome</keyword>
<sequence>MEEEILCPKDHSHVIELTSRHTLYECDGCKYVGFGSSFRCEQCDLDFDEELAHTSHDFFKYNLFKFFPKLPNDHSKFCAGCGRLVNRFVYYCAELKDYLHPCCHSLPSKFKFYHVEFRLRDRSNTSVCLWCKKSKLQGITYGIKGWSYVSKCNKYNFHVGCATRMMLQQGKERFNLRNSLEQSFYGLLETYIGGILRRERRRNIVMRFVITNLVLEAL</sequence>
<dbReference type="PANTHER" id="PTHR46477:SF5">
    <property type="entry name" value="PHORBOL-ESTER_DAG-TYPE DOMAIN-CONTAINING PROTEIN"/>
    <property type="match status" value="1"/>
</dbReference>
<protein>
    <recommendedName>
        <fullName evidence="3">DC1 domain-containing protein</fullName>
    </recommendedName>
</protein>
<dbReference type="EMBL" id="VAHF01000012">
    <property type="protein sequence ID" value="TXG49749.1"/>
    <property type="molecule type" value="Genomic_DNA"/>
</dbReference>
<gene>
    <name evidence="1" type="ORF">EZV62_025624</name>
</gene>
<dbReference type="PANTHER" id="PTHR46477">
    <property type="entry name" value="CYSTEINE/HISTIDINE-RICH C1 DOMAIN FAMILY PROTEIN"/>
    <property type="match status" value="1"/>
</dbReference>
<dbReference type="AlphaFoldDB" id="A0A5C7GYY8"/>
<evidence type="ECO:0000313" key="1">
    <source>
        <dbReference type="EMBL" id="TXG49749.1"/>
    </source>
</evidence>
<accession>A0A5C7GYY8</accession>
<organism evidence="1 2">
    <name type="scientific">Acer yangbiense</name>
    <dbReference type="NCBI Taxonomy" id="1000413"/>
    <lineage>
        <taxon>Eukaryota</taxon>
        <taxon>Viridiplantae</taxon>
        <taxon>Streptophyta</taxon>
        <taxon>Embryophyta</taxon>
        <taxon>Tracheophyta</taxon>
        <taxon>Spermatophyta</taxon>
        <taxon>Magnoliopsida</taxon>
        <taxon>eudicotyledons</taxon>
        <taxon>Gunneridae</taxon>
        <taxon>Pentapetalae</taxon>
        <taxon>rosids</taxon>
        <taxon>malvids</taxon>
        <taxon>Sapindales</taxon>
        <taxon>Sapindaceae</taxon>
        <taxon>Hippocastanoideae</taxon>
        <taxon>Acereae</taxon>
        <taxon>Acer</taxon>
    </lineage>
</organism>
<name>A0A5C7GYY8_9ROSI</name>
<dbReference type="InterPro" id="IPR046349">
    <property type="entry name" value="C1-like_sf"/>
</dbReference>
<comment type="caution">
    <text evidence="1">The sequence shown here is derived from an EMBL/GenBank/DDBJ whole genome shotgun (WGS) entry which is preliminary data.</text>
</comment>
<proteinExistence type="predicted"/>
<reference evidence="2" key="1">
    <citation type="journal article" date="2019" name="Gigascience">
        <title>De novo genome assembly of the endangered Acer yangbiense, a plant species with extremely small populations endemic to Yunnan Province, China.</title>
        <authorList>
            <person name="Yang J."/>
            <person name="Wariss H.M."/>
            <person name="Tao L."/>
            <person name="Zhang R."/>
            <person name="Yun Q."/>
            <person name="Hollingsworth P."/>
            <person name="Dao Z."/>
            <person name="Luo G."/>
            <person name="Guo H."/>
            <person name="Ma Y."/>
            <person name="Sun W."/>
        </authorList>
    </citation>
    <scope>NUCLEOTIDE SEQUENCE [LARGE SCALE GENOMIC DNA]</scope>
    <source>
        <strain evidence="2">cv. Malutang</strain>
    </source>
</reference>
<evidence type="ECO:0000313" key="2">
    <source>
        <dbReference type="Proteomes" id="UP000323000"/>
    </source>
</evidence>
<dbReference type="SUPFAM" id="SSF57889">
    <property type="entry name" value="Cysteine-rich domain"/>
    <property type="match status" value="1"/>
</dbReference>
<dbReference type="Proteomes" id="UP000323000">
    <property type="component" value="Chromosome 12"/>
</dbReference>
<dbReference type="OrthoDB" id="1841377at2759"/>
<evidence type="ECO:0008006" key="3">
    <source>
        <dbReference type="Google" id="ProtNLM"/>
    </source>
</evidence>